<evidence type="ECO:0000313" key="3">
    <source>
        <dbReference type="RefSeq" id="XP_033533299.1"/>
    </source>
</evidence>
<protein>
    <submittedName>
        <fullName evidence="1 3">Uncharacterized protein</fullName>
    </submittedName>
</protein>
<accession>A0A6G1G0X1</accession>
<evidence type="ECO:0000313" key="1">
    <source>
        <dbReference type="EMBL" id="KAF1811668.1"/>
    </source>
</evidence>
<dbReference type="AlphaFoldDB" id="A0A6G1G0X1"/>
<dbReference type="RefSeq" id="XP_033533299.1">
    <property type="nucleotide sequence ID" value="XM_033681855.1"/>
</dbReference>
<keyword evidence="2" id="KW-1185">Reference proteome</keyword>
<evidence type="ECO:0000313" key="2">
    <source>
        <dbReference type="Proteomes" id="UP000504638"/>
    </source>
</evidence>
<gene>
    <name evidence="1 3" type="ORF">P152DRAFT_48191</name>
</gene>
<sequence>MQQLPPFQTIYISTSPFDIHVSRPRPLLLTFPQPQYPYAPPRPPPPVFSTSYPSYGRPFSSKPTVAIHRGDPSGPVIGTGHAPTLGSTWSIAFFGLGGEGKMSSEMFAQSYTAFLPAAPPSVGGARGVDVEGAQERQSLGLLQVDCYEL</sequence>
<organism evidence="1">
    <name type="scientific">Eremomyces bilateralis CBS 781.70</name>
    <dbReference type="NCBI Taxonomy" id="1392243"/>
    <lineage>
        <taxon>Eukaryota</taxon>
        <taxon>Fungi</taxon>
        <taxon>Dikarya</taxon>
        <taxon>Ascomycota</taxon>
        <taxon>Pezizomycotina</taxon>
        <taxon>Dothideomycetes</taxon>
        <taxon>Dothideomycetes incertae sedis</taxon>
        <taxon>Eremomycetales</taxon>
        <taxon>Eremomycetaceae</taxon>
        <taxon>Eremomyces</taxon>
    </lineage>
</organism>
<dbReference type="GeneID" id="54422425"/>
<dbReference type="EMBL" id="ML975160">
    <property type="protein sequence ID" value="KAF1811668.1"/>
    <property type="molecule type" value="Genomic_DNA"/>
</dbReference>
<reference evidence="3" key="2">
    <citation type="submission" date="2020-04" db="EMBL/GenBank/DDBJ databases">
        <authorList>
            <consortium name="NCBI Genome Project"/>
        </authorList>
    </citation>
    <scope>NUCLEOTIDE SEQUENCE</scope>
    <source>
        <strain evidence="3">CBS 781.70</strain>
    </source>
</reference>
<reference evidence="1 3" key="1">
    <citation type="submission" date="2020-01" db="EMBL/GenBank/DDBJ databases">
        <authorList>
            <consortium name="DOE Joint Genome Institute"/>
            <person name="Haridas S."/>
            <person name="Albert R."/>
            <person name="Binder M."/>
            <person name="Bloem J."/>
            <person name="Labutti K."/>
            <person name="Salamov A."/>
            <person name="Andreopoulos B."/>
            <person name="Baker S.E."/>
            <person name="Barry K."/>
            <person name="Bills G."/>
            <person name="Bluhm B.H."/>
            <person name="Cannon C."/>
            <person name="Castanera R."/>
            <person name="Culley D.E."/>
            <person name="Daum C."/>
            <person name="Ezra D."/>
            <person name="Gonzalez J.B."/>
            <person name="Henrissat B."/>
            <person name="Kuo A."/>
            <person name="Liang C."/>
            <person name="Lipzen A."/>
            <person name="Lutzoni F."/>
            <person name="Magnuson J."/>
            <person name="Mondo S."/>
            <person name="Nolan M."/>
            <person name="Ohm R."/>
            <person name="Pangilinan J."/>
            <person name="Park H.-J."/>
            <person name="Ramirez L."/>
            <person name="Alfaro M."/>
            <person name="Sun H."/>
            <person name="Tritt A."/>
            <person name="Yoshinaga Y."/>
            <person name="Zwiers L.-H."/>
            <person name="Turgeon B.G."/>
            <person name="Goodwin S.B."/>
            <person name="Spatafora J.W."/>
            <person name="Crous P.W."/>
            <person name="Grigoriev I.V."/>
        </authorList>
    </citation>
    <scope>NUCLEOTIDE SEQUENCE</scope>
    <source>
        <strain evidence="1 3">CBS 781.70</strain>
    </source>
</reference>
<proteinExistence type="predicted"/>
<reference evidence="3" key="3">
    <citation type="submission" date="2025-04" db="UniProtKB">
        <authorList>
            <consortium name="RefSeq"/>
        </authorList>
    </citation>
    <scope>IDENTIFICATION</scope>
    <source>
        <strain evidence="3">CBS 781.70</strain>
    </source>
</reference>
<name>A0A6G1G0X1_9PEZI</name>
<dbReference type="Proteomes" id="UP000504638">
    <property type="component" value="Unplaced"/>
</dbReference>